<dbReference type="NCBIfam" id="TIGR01200">
    <property type="entry name" value="GLPGLI"/>
    <property type="match status" value="1"/>
</dbReference>
<protein>
    <submittedName>
        <fullName evidence="1">GLPGLI family protein</fullName>
    </submittedName>
</protein>
<dbReference type="RefSeq" id="WP_173779296.1">
    <property type="nucleotide sequence ID" value="NZ_JABSNO010000011.1"/>
</dbReference>
<organism evidence="1 2">
    <name type="scientific">Frigoriflavimonas asaccharolytica</name>
    <dbReference type="NCBI Taxonomy" id="2735899"/>
    <lineage>
        <taxon>Bacteria</taxon>
        <taxon>Pseudomonadati</taxon>
        <taxon>Bacteroidota</taxon>
        <taxon>Flavobacteriia</taxon>
        <taxon>Flavobacteriales</taxon>
        <taxon>Weeksellaceae</taxon>
        <taxon>Frigoriflavimonas</taxon>
    </lineage>
</organism>
<gene>
    <name evidence="1" type="ORF">HNQ03_001783</name>
</gene>
<sequence length="257" mass="30341">MRIITLLTIFLFSFSSAQSSIIIYNRIINFDNDTNNIISDYKALVFEKNHSFYFNIYDRGDEILKFLKENNNIIKSTNVVFNNNEYLKIKDNSFSKEILFYKDLNQNYNWKITSEIKNILGFKCKKALGEFRGRKFEAWFTSEIPTNYGPYKFRGLPGTILSISDTEKMYVFEAIKIIKNIQPNINVESKLSFKFPLGLDEYLTYKEYIDLNNTYLNERRSRILSSLPSGAVVQETSKNHEFDLEKSFEWEKEPEKP</sequence>
<name>A0A8J8G8L7_9FLAO</name>
<dbReference type="Pfam" id="PF09697">
    <property type="entry name" value="Porph_ging"/>
    <property type="match status" value="1"/>
</dbReference>
<dbReference type="Proteomes" id="UP000610746">
    <property type="component" value="Unassembled WGS sequence"/>
</dbReference>
<reference evidence="1" key="1">
    <citation type="submission" date="2020-05" db="EMBL/GenBank/DDBJ databases">
        <title>Genomic Encyclopedia of Type Strains, Phase IV (KMG-V): Genome sequencing to study the core and pangenomes of soil and plant-associated prokaryotes.</title>
        <authorList>
            <person name="Whitman W."/>
        </authorList>
    </citation>
    <scope>NUCLEOTIDE SEQUENCE</scope>
    <source>
        <strain evidence="1">16F</strain>
    </source>
</reference>
<dbReference type="AlphaFoldDB" id="A0A8J8G8L7"/>
<dbReference type="InterPro" id="IPR005901">
    <property type="entry name" value="GLPGLI"/>
</dbReference>
<keyword evidence="2" id="KW-1185">Reference proteome</keyword>
<evidence type="ECO:0000313" key="2">
    <source>
        <dbReference type="Proteomes" id="UP000610746"/>
    </source>
</evidence>
<proteinExistence type="predicted"/>
<evidence type="ECO:0000313" key="1">
    <source>
        <dbReference type="EMBL" id="NRS92705.1"/>
    </source>
</evidence>
<comment type="caution">
    <text evidence="1">The sequence shown here is derived from an EMBL/GenBank/DDBJ whole genome shotgun (WGS) entry which is preliminary data.</text>
</comment>
<accession>A0A8J8G8L7</accession>
<dbReference type="EMBL" id="JABSNO010000011">
    <property type="protein sequence ID" value="NRS92705.1"/>
    <property type="molecule type" value="Genomic_DNA"/>
</dbReference>